<feature type="domain" description="Peptidase S9 prolyl oligopeptidase catalytic" evidence="3">
    <location>
        <begin position="161"/>
        <end position="289"/>
    </location>
</feature>
<dbReference type="EMBL" id="JAFKMG010000672">
    <property type="protein sequence ID" value="MBN8799145.1"/>
    <property type="molecule type" value="Genomic_DNA"/>
</dbReference>
<sequence length="307" mass="33511">MPRPSSSWRSSPARPAPDAGPHGYGRRAAEYDDRTPGAERSMAFPRLHRLALLFLMAVIAGCASIPDTGHGRFVARTVELDGMRMPYQVFVPAAAARGPGALPVVLFLHGSGERGNDGIRQTEAGLGPYLRAHAADFPALAVLPQVADGEEWSGRNNRLAIAALDAAIREFGADPKRQYLTGMSMGGYGSWNIALAEPARFAAVVPVCGAVRAPRNERPGLLVEAVAQEADPYMAIARRLENVPLWIFHGARDDVVRPDDDRRLHAAFQAVGARDARYTEYPHGNHNAWDATYADPAMWRWLFAQKR</sequence>
<dbReference type="GO" id="GO:0006508">
    <property type="term" value="P:proteolysis"/>
    <property type="evidence" value="ECO:0007669"/>
    <property type="project" value="InterPro"/>
</dbReference>
<dbReference type="PANTHER" id="PTHR43037:SF1">
    <property type="entry name" value="BLL1128 PROTEIN"/>
    <property type="match status" value="1"/>
</dbReference>
<dbReference type="InterPro" id="IPR001375">
    <property type="entry name" value="Peptidase_S9_cat"/>
</dbReference>
<evidence type="ECO:0000313" key="5">
    <source>
        <dbReference type="Proteomes" id="UP000664815"/>
    </source>
</evidence>
<dbReference type="Proteomes" id="UP000664815">
    <property type="component" value="Unassembled WGS sequence"/>
</dbReference>
<reference evidence="4" key="1">
    <citation type="submission" date="2021-02" db="EMBL/GenBank/DDBJ databases">
        <title>Thiocyanate and organic carbon inputs drive convergent selection for specific autotrophic Afipia and Thiobacillus strains within complex microbiomes.</title>
        <authorList>
            <person name="Huddy R.J."/>
            <person name="Sachdeva R."/>
            <person name="Kadzinga F."/>
            <person name="Kantor R.S."/>
            <person name="Harrison S.T.L."/>
            <person name="Banfield J.F."/>
        </authorList>
    </citation>
    <scope>NUCLEOTIDE SEQUENCE</scope>
    <source>
        <strain evidence="4">SCN18_10_11_15_R1_P_69_7</strain>
    </source>
</reference>
<dbReference type="InterPro" id="IPR029058">
    <property type="entry name" value="AB_hydrolase_fold"/>
</dbReference>
<comment type="caution">
    <text evidence="4">The sequence shown here is derived from an EMBL/GenBank/DDBJ whole genome shotgun (WGS) entry which is preliminary data.</text>
</comment>
<dbReference type="Gene3D" id="3.40.50.1820">
    <property type="entry name" value="alpha/beta hydrolase"/>
    <property type="match status" value="1"/>
</dbReference>
<evidence type="ECO:0000313" key="4">
    <source>
        <dbReference type="EMBL" id="MBN8799145.1"/>
    </source>
</evidence>
<feature type="region of interest" description="Disordered" evidence="2">
    <location>
        <begin position="1"/>
        <end position="34"/>
    </location>
</feature>
<organism evidence="4 5">
    <name type="scientific">Stenotrophomonas nitritireducens</name>
    <dbReference type="NCBI Taxonomy" id="83617"/>
    <lineage>
        <taxon>Bacteria</taxon>
        <taxon>Pseudomonadati</taxon>
        <taxon>Pseudomonadota</taxon>
        <taxon>Gammaproteobacteria</taxon>
        <taxon>Lysobacterales</taxon>
        <taxon>Lysobacteraceae</taxon>
        <taxon>Stenotrophomonas</taxon>
    </lineage>
</organism>
<gene>
    <name evidence="4" type="ORF">J0H45_07275</name>
</gene>
<dbReference type="GO" id="GO:0008236">
    <property type="term" value="F:serine-type peptidase activity"/>
    <property type="evidence" value="ECO:0007669"/>
    <property type="project" value="InterPro"/>
</dbReference>
<dbReference type="AlphaFoldDB" id="A0A9D8L310"/>
<dbReference type="InterPro" id="IPR050955">
    <property type="entry name" value="Plant_Biomass_Hydrol_Est"/>
</dbReference>
<proteinExistence type="predicted"/>
<name>A0A9D8L310_9GAMM</name>
<feature type="compositionally biased region" description="Low complexity" evidence="2">
    <location>
        <begin position="1"/>
        <end position="19"/>
    </location>
</feature>
<evidence type="ECO:0000256" key="2">
    <source>
        <dbReference type="SAM" id="MobiDB-lite"/>
    </source>
</evidence>
<dbReference type="SUPFAM" id="SSF53474">
    <property type="entry name" value="alpha/beta-Hydrolases"/>
    <property type="match status" value="1"/>
</dbReference>
<protein>
    <submittedName>
        <fullName evidence="4">Prolyl oligopeptidase family serine peptidase</fullName>
    </submittedName>
</protein>
<dbReference type="Pfam" id="PF00326">
    <property type="entry name" value="Peptidase_S9"/>
    <property type="match status" value="1"/>
</dbReference>
<keyword evidence="1" id="KW-0732">Signal</keyword>
<dbReference type="PANTHER" id="PTHR43037">
    <property type="entry name" value="UNNAMED PRODUCT-RELATED"/>
    <property type="match status" value="1"/>
</dbReference>
<evidence type="ECO:0000256" key="1">
    <source>
        <dbReference type="ARBA" id="ARBA00022729"/>
    </source>
</evidence>
<accession>A0A9D8L310</accession>
<evidence type="ECO:0000259" key="3">
    <source>
        <dbReference type="Pfam" id="PF00326"/>
    </source>
</evidence>